<name>A0ABP5JB97_9ACTN</name>
<accession>A0ABP5JB97</accession>
<evidence type="ECO:0000256" key="2">
    <source>
        <dbReference type="SAM" id="SignalP"/>
    </source>
</evidence>
<dbReference type="Pfam" id="PF07987">
    <property type="entry name" value="DUF1775"/>
    <property type="match status" value="1"/>
</dbReference>
<evidence type="ECO:0000256" key="1">
    <source>
        <dbReference type="SAM" id="MobiDB-lite"/>
    </source>
</evidence>
<proteinExistence type="predicted"/>
<dbReference type="InterPro" id="IPR038507">
    <property type="entry name" value="YcnI-like_sf"/>
</dbReference>
<feature type="domain" description="YncI copper-binding" evidence="3">
    <location>
        <begin position="25"/>
        <end position="170"/>
    </location>
</feature>
<sequence>MRRLSVATAVAAGAVLVVAGPAAAHVTVDPGEAEQGGYATVNFKVPNERDDAATVKLEVTLPAEHPLTSVMPQPVPGWDVKVETAELDTPIDSHGEKITEAASKVTWSGGKIEPGTFQQFPVSMGALPEDADQMVFKAIQTYDSDEVVRWIEVPEEGAEEPELPAPVLALEPAEDGGHGGDDAGNGDDTEPAAAEGGDDASGDTAADDGGSSDTTARTLGIVGIVLGAGGVAFGAMSRRRGSGGSSAAQ</sequence>
<evidence type="ECO:0000259" key="3">
    <source>
        <dbReference type="Pfam" id="PF07987"/>
    </source>
</evidence>
<organism evidence="4 5">
    <name type="scientific">Streptomyces synnematoformans</name>
    <dbReference type="NCBI Taxonomy" id="415721"/>
    <lineage>
        <taxon>Bacteria</taxon>
        <taxon>Bacillati</taxon>
        <taxon>Actinomycetota</taxon>
        <taxon>Actinomycetes</taxon>
        <taxon>Kitasatosporales</taxon>
        <taxon>Streptomycetaceae</taxon>
        <taxon>Streptomyces</taxon>
    </lineage>
</organism>
<feature type="compositionally biased region" description="Acidic residues" evidence="1">
    <location>
        <begin position="184"/>
        <end position="201"/>
    </location>
</feature>
<dbReference type="Proteomes" id="UP001500443">
    <property type="component" value="Unassembled WGS sequence"/>
</dbReference>
<feature type="region of interest" description="Disordered" evidence="1">
    <location>
        <begin position="170"/>
        <end position="215"/>
    </location>
</feature>
<protein>
    <submittedName>
        <fullName evidence="4">YcnI family protein</fullName>
    </submittedName>
</protein>
<keyword evidence="5" id="KW-1185">Reference proteome</keyword>
<evidence type="ECO:0000313" key="4">
    <source>
        <dbReference type="EMBL" id="GAA2113798.1"/>
    </source>
</evidence>
<feature type="signal peptide" evidence="2">
    <location>
        <begin position="1"/>
        <end position="24"/>
    </location>
</feature>
<dbReference type="RefSeq" id="WP_344288792.1">
    <property type="nucleotide sequence ID" value="NZ_BAAAPF010000021.1"/>
</dbReference>
<feature type="chain" id="PRO_5047047938" evidence="2">
    <location>
        <begin position="25"/>
        <end position="249"/>
    </location>
</feature>
<dbReference type="Gene3D" id="2.60.40.2230">
    <property type="entry name" value="Uncharacterised protein YcnI-like PF07987, DUF1775"/>
    <property type="match status" value="1"/>
</dbReference>
<feature type="compositionally biased region" description="Low complexity" evidence="1">
    <location>
        <begin position="202"/>
        <end position="215"/>
    </location>
</feature>
<evidence type="ECO:0000313" key="5">
    <source>
        <dbReference type="Proteomes" id="UP001500443"/>
    </source>
</evidence>
<dbReference type="InterPro" id="IPR012533">
    <property type="entry name" value="YcnI-copper_dom"/>
</dbReference>
<reference evidence="5" key="1">
    <citation type="journal article" date="2019" name="Int. J. Syst. Evol. Microbiol.">
        <title>The Global Catalogue of Microorganisms (GCM) 10K type strain sequencing project: providing services to taxonomists for standard genome sequencing and annotation.</title>
        <authorList>
            <consortium name="The Broad Institute Genomics Platform"/>
            <consortium name="The Broad Institute Genome Sequencing Center for Infectious Disease"/>
            <person name="Wu L."/>
            <person name="Ma J."/>
        </authorList>
    </citation>
    <scope>NUCLEOTIDE SEQUENCE [LARGE SCALE GENOMIC DNA]</scope>
    <source>
        <strain evidence="5">JCM 15481</strain>
    </source>
</reference>
<comment type="caution">
    <text evidence="4">The sequence shown here is derived from an EMBL/GenBank/DDBJ whole genome shotgun (WGS) entry which is preliminary data.</text>
</comment>
<keyword evidence="2" id="KW-0732">Signal</keyword>
<dbReference type="CDD" id="cd08545">
    <property type="entry name" value="YcnI_like"/>
    <property type="match status" value="1"/>
</dbReference>
<gene>
    <name evidence="4" type="ORF">GCM10009802_12730</name>
</gene>
<dbReference type="EMBL" id="BAAAPF010000021">
    <property type="protein sequence ID" value="GAA2113798.1"/>
    <property type="molecule type" value="Genomic_DNA"/>
</dbReference>